<dbReference type="PIRSF" id="PIRSF006268">
    <property type="entry name" value="ApbE"/>
    <property type="match status" value="1"/>
</dbReference>
<dbReference type="GO" id="GO:0016740">
    <property type="term" value="F:transferase activity"/>
    <property type="evidence" value="ECO:0007669"/>
    <property type="project" value="UniProtKB-KW"/>
</dbReference>
<comment type="similarity">
    <text evidence="11">Belongs to the ApbE family.</text>
</comment>
<dbReference type="PANTHER" id="PTHR30040:SF2">
    <property type="entry name" value="FAD:PROTEIN FMN TRANSFERASE"/>
    <property type="match status" value="1"/>
</dbReference>
<name>A0ABN1KF51_9BURK</name>
<organism evidence="12 13">
    <name type="scientific">Ideonella azotifigens</name>
    <dbReference type="NCBI Taxonomy" id="513160"/>
    <lineage>
        <taxon>Bacteria</taxon>
        <taxon>Pseudomonadati</taxon>
        <taxon>Pseudomonadota</taxon>
        <taxon>Betaproteobacteria</taxon>
        <taxon>Burkholderiales</taxon>
        <taxon>Sphaerotilaceae</taxon>
        <taxon>Ideonella</taxon>
    </lineage>
</organism>
<keyword evidence="13" id="KW-1185">Reference proteome</keyword>
<sequence length="314" mass="33051">MSAAGASAQAEFHTDFHAMGSPCRIQVQRATPATAPAVEAAIAEVHRIEAKYSRYRNDSVVSHINRAAGLSAPVELDTETCDLLDFAVSAHAASGGAFDLTTGVLRRAWDFGAGRLPTAGEIAALMPLVGWSQVTWQRPALHLPRPGMELDFGGIGKEYAVDRAATLLAEAGIGAALVNLGGDLRAVGHRDDGQAWHFGIAHPRDANAIVASIPLHQGALATSGDYERYFEIDGRRYCHILDPRSGWPAQGWQSISVVAPACLAAGTISTIAMLLGPQALPFLRSQGLPFLAIDANGQPERGEPEALPAAQAGN</sequence>
<keyword evidence="4 11" id="KW-0285">Flavoprotein</keyword>
<protein>
    <recommendedName>
        <fullName evidence="3 11">FAD:protein FMN transferase</fullName>
        <ecNumber evidence="2 11">2.7.1.180</ecNumber>
    </recommendedName>
    <alternativeName>
        <fullName evidence="9 11">Flavin transferase</fullName>
    </alternativeName>
</protein>
<evidence type="ECO:0000256" key="2">
    <source>
        <dbReference type="ARBA" id="ARBA00011955"/>
    </source>
</evidence>
<dbReference type="Proteomes" id="UP001500279">
    <property type="component" value="Unassembled WGS sequence"/>
</dbReference>
<gene>
    <name evidence="12" type="ORF">GCM10009107_50400</name>
</gene>
<comment type="caution">
    <text evidence="12">The sequence shown here is derived from an EMBL/GenBank/DDBJ whole genome shotgun (WGS) entry which is preliminary data.</text>
</comment>
<evidence type="ECO:0000256" key="7">
    <source>
        <dbReference type="ARBA" id="ARBA00022827"/>
    </source>
</evidence>
<keyword evidence="5 11" id="KW-0808">Transferase</keyword>
<evidence type="ECO:0000256" key="5">
    <source>
        <dbReference type="ARBA" id="ARBA00022679"/>
    </source>
</evidence>
<dbReference type="EMBL" id="BAAAEW010000042">
    <property type="protein sequence ID" value="GAA0764385.1"/>
    <property type="molecule type" value="Genomic_DNA"/>
</dbReference>
<reference evidence="12 13" key="1">
    <citation type="journal article" date="2019" name="Int. J. Syst. Evol. Microbiol.">
        <title>The Global Catalogue of Microorganisms (GCM) 10K type strain sequencing project: providing services to taxonomists for standard genome sequencing and annotation.</title>
        <authorList>
            <consortium name="The Broad Institute Genomics Platform"/>
            <consortium name="The Broad Institute Genome Sequencing Center for Infectious Disease"/>
            <person name="Wu L."/>
            <person name="Ma J."/>
        </authorList>
    </citation>
    <scope>NUCLEOTIDE SEQUENCE [LARGE SCALE GENOMIC DNA]</scope>
    <source>
        <strain evidence="12 13">JCM 15503</strain>
    </source>
</reference>
<dbReference type="InterPro" id="IPR024932">
    <property type="entry name" value="ApbE"/>
</dbReference>
<evidence type="ECO:0000256" key="9">
    <source>
        <dbReference type="ARBA" id="ARBA00031306"/>
    </source>
</evidence>
<evidence type="ECO:0000313" key="12">
    <source>
        <dbReference type="EMBL" id="GAA0764385.1"/>
    </source>
</evidence>
<comment type="cofactor">
    <cofactor evidence="1">
        <name>Mg(2+)</name>
        <dbReference type="ChEBI" id="CHEBI:18420"/>
    </cofactor>
</comment>
<dbReference type="Gene3D" id="3.10.520.10">
    <property type="entry name" value="ApbE-like domains"/>
    <property type="match status" value="1"/>
</dbReference>
<evidence type="ECO:0000256" key="11">
    <source>
        <dbReference type="PIRNR" id="PIRNR006268"/>
    </source>
</evidence>
<dbReference type="Pfam" id="PF02424">
    <property type="entry name" value="ApbE"/>
    <property type="match status" value="1"/>
</dbReference>
<proteinExistence type="inferred from homology"/>
<dbReference type="InterPro" id="IPR003374">
    <property type="entry name" value="ApbE-like_sf"/>
</dbReference>
<keyword evidence="6 11" id="KW-0479">Metal-binding</keyword>
<evidence type="ECO:0000256" key="1">
    <source>
        <dbReference type="ARBA" id="ARBA00001946"/>
    </source>
</evidence>
<dbReference type="EC" id="2.7.1.180" evidence="2 11"/>
<evidence type="ECO:0000256" key="10">
    <source>
        <dbReference type="ARBA" id="ARBA00048540"/>
    </source>
</evidence>
<evidence type="ECO:0000313" key="13">
    <source>
        <dbReference type="Proteomes" id="UP001500279"/>
    </source>
</evidence>
<evidence type="ECO:0000256" key="4">
    <source>
        <dbReference type="ARBA" id="ARBA00022630"/>
    </source>
</evidence>
<evidence type="ECO:0000256" key="8">
    <source>
        <dbReference type="ARBA" id="ARBA00022842"/>
    </source>
</evidence>
<dbReference type="SUPFAM" id="SSF143631">
    <property type="entry name" value="ApbE-like"/>
    <property type="match status" value="1"/>
</dbReference>
<evidence type="ECO:0000256" key="3">
    <source>
        <dbReference type="ARBA" id="ARBA00016337"/>
    </source>
</evidence>
<evidence type="ECO:0000256" key="6">
    <source>
        <dbReference type="ARBA" id="ARBA00022723"/>
    </source>
</evidence>
<comment type="catalytic activity">
    <reaction evidence="10 11">
        <text>L-threonyl-[protein] + FAD = FMN-L-threonyl-[protein] + AMP + H(+)</text>
        <dbReference type="Rhea" id="RHEA:36847"/>
        <dbReference type="Rhea" id="RHEA-COMP:11060"/>
        <dbReference type="Rhea" id="RHEA-COMP:11061"/>
        <dbReference type="ChEBI" id="CHEBI:15378"/>
        <dbReference type="ChEBI" id="CHEBI:30013"/>
        <dbReference type="ChEBI" id="CHEBI:57692"/>
        <dbReference type="ChEBI" id="CHEBI:74257"/>
        <dbReference type="ChEBI" id="CHEBI:456215"/>
        <dbReference type="EC" id="2.7.1.180"/>
    </reaction>
</comment>
<keyword evidence="8 11" id="KW-0460">Magnesium</keyword>
<dbReference type="PANTHER" id="PTHR30040">
    <property type="entry name" value="THIAMINE BIOSYNTHESIS LIPOPROTEIN APBE"/>
    <property type="match status" value="1"/>
</dbReference>
<accession>A0ABN1KF51</accession>
<keyword evidence="7 11" id="KW-0274">FAD</keyword>